<name>A0AAD9IYP4_9ANNE</name>
<dbReference type="Proteomes" id="UP001208570">
    <property type="component" value="Unassembled WGS sequence"/>
</dbReference>
<dbReference type="AlphaFoldDB" id="A0AAD9IYP4"/>
<accession>A0AAD9IYP4</accession>
<keyword evidence="2" id="KW-1185">Reference proteome</keyword>
<dbReference type="EMBL" id="JAODUP010000844">
    <property type="protein sequence ID" value="KAK2143401.1"/>
    <property type="molecule type" value="Genomic_DNA"/>
</dbReference>
<evidence type="ECO:0000313" key="1">
    <source>
        <dbReference type="EMBL" id="KAK2143401.1"/>
    </source>
</evidence>
<evidence type="ECO:0000313" key="2">
    <source>
        <dbReference type="Proteomes" id="UP001208570"/>
    </source>
</evidence>
<gene>
    <name evidence="1" type="ORF">LSH36_844g00090</name>
</gene>
<proteinExistence type="predicted"/>
<reference evidence="1" key="1">
    <citation type="journal article" date="2023" name="Mol. Biol. Evol.">
        <title>Third-Generation Sequencing Reveals the Adaptive Role of the Epigenome in Three Deep-Sea Polychaetes.</title>
        <authorList>
            <person name="Perez M."/>
            <person name="Aroh O."/>
            <person name="Sun Y."/>
            <person name="Lan Y."/>
            <person name="Juniper S.K."/>
            <person name="Young C.R."/>
            <person name="Angers B."/>
            <person name="Qian P.Y."/>
        </authorList>
    </citation>
    <scope>NUCLEOTIDE SEQUENCE</scope>
    <source>
        <strain evidence="1">P08H-3</strain>
    </source>
</reference>
<sequence>MGPTKRFQEWHRMRKPRSLYDKSGQAVLNTLKFCNIVRCDVAVIKSTSNECCSNGFGEGHEYGSSRMGATKLRDTMIERASSSHGTPTQLLTDITSDVPIEVRAELGNPETIKQSLRRERAKHLPKNLNSVGYLVLEDEWTKASDGNKYLTYDNGVDWCSCEFYCPVSERDIRRCSITIQSTLCDLFNPRRPFCHLCLLLPDEQKQLTYEEVLSAVRDRCDTRGIQANPTTVSMDFELAYMKAVTSIFGS</sequence>
<protein>
    <submittedName>
        <fullName evidence="1">Uncharacterized protein</fullName>
    </submittedName>
</protein>
<comment type="caution">
    <text evidence="1">The sequence shown here is derived from an EMBL/GenBank/DDBJ whole genome shotgun (WGS) entry which is preliminary data.</text>
</comment>
<organism evidence="1 2">
    <name type="scientific">Paralvinella palmiformis</name>
    <dbReference type="NCBI Taxonomy" id="53620"/>
    <lineage>
        <taxon>Eukaryota</taxon>
        <taxon>Metazoa</taxon>
        <taxon>Spiralia</taxon>
        <taxon>Lophotrochozoa</taxon>
        <taxon>Annelida</taxon>
        <taxon>Polychaeta</taxon>
        <taxon>Sedentaria</taxon>
        <taxon>Canalipalpata</taxon>
        <taxon>Terebellida</taxon>
        <taxon>Terebelliformia</taxon>
        <taxon>Alvinellidae</taxon>
        <taxon>Paralvinella</taxon>
    </lineage>
</organism>